<dbReference type="AlphaFoldDB" id="A0AAN6E1E3"/>
<protein>
    <recommendedName>
        <fullName evidence="3">F-box domain-containing protein</fullName>
    </recommendedName>
</protein>
<reference evidence="1" key="1">
    <citation type="journal article" date="2022" name="bioRxiv">
        <title>Deciphering the potential niche of two novel black yeast fungi from a biological soil crust based on their genomes, phenotypes, and melanin regulation.</title>
        <authorList>
            <consortium name="DOE Joint Genome Institute"/>
            <person name="Carr E.C."/>
            <person name="Barton Q."/>
            <person name="Grambo S."/>
            <person name="Sullivan M."/>
            <person name="Renfro C.M."/>
            <person name="Kuo A."/>
            <person name="Pangilinan J."/>
            <person name="Lipzen A."/>
            <person name="Keymanesh K."/>
            <person name="Savage E."/>
            <person name="Barry K."/>
            <person name="Grigoriev I.V."/>
            <person name="Riekhof W.R."/>
            <person name="Harris S.S."/>
        </authorList>
    </citation>
    <scope>NUCLEOTIDE SEQUENCE</scope>
    <source>
        <strain evidence="1">JF 03-4F</strain>
    </source>
</reference>
<evidence type="ECO:0000313" key="1">
    <source>
        <dbReference type="EMBL" id="KAI1616033.1"/>
    </source>
</evidence>
<keyword evidence="2" id="KW-1185">Reference proteome</keyword>
<organism evidence="1 2">
    <name type="scientific">Exophiala viscosa</name>
    <dbReference type="NCBI Taxonomy" id="2486360"/>
    <lineage>
        <taxon>Eukaryota</taxon>
        <taxon>Fungi</taxon>
        <taxon>Dikarya</taxon>
        <taxon>Ascomycota</taxon>
        <taxon>Pezizomycotina</taxon>
        <taxon>Eurotiomycetes</taxon>
        <taxon>Chaetothyriomycetidae</taxon>
        <taxon>Chaetothyriales</taxon>
        <taxon>Herpotrichiellaceae</taxon>
        <taxon>Exophiala</taxon>
    </lineage>
</organism>
<evidence type="ECO:0000313" key="2">
    <source>
        <dbReference type="Proteomes" id="UP001203852"/>
    </source>
</evidence>
<evidence type="ECO:0008006" key="3">
    <source>
        <dbReference type="Google" id="ProtNLM"/>
    </source>
</evidence>
<dbReference type="Proteomes" id="UP001203852">
    <property type="component" value="Unassembled WGS sequence"/>
</dbReference>
<dbReference type="EMBL" id="MU404351">
    <property type="protein sequence ID" value="KAI1616033.1"/>
    <property type="molecule type" value="Genomic_DNA"/>
</dbReference>
<sequence>MQPSELGFMTKKPDYNNVLINVEELGQRVRLCLPKPCPPPKTPLISLGYLDKLSTELQYSLFATMPITDLFRLRAVNSHAKALIEQWPPCSTVIKYAPHAIQAMLATSAGELWTGPEIVDVIFGTTCEFCGEHGEILQLLRLKRCCFRCLSQERDLLAVPPPYAKEVMGLTDTDLQQIPHIYTVPQTNFWGTPSSVGPALDYKAAVHVARQRYHNSSIGSPLKQANPRFTMRGIYGEGIGSLERTGLCLDERRRSFQHSSRPSIQMRRQQPLLHLLEYELEPPETFYLQHACSIQLPAIERQLVRHRDGTVTHTDKRVSVLHCAGCASYWNYHSPLPWQYHRLHRHSPGSTHTELTAHLAHCLYARLHWIRLWNPWRINKLEDVVNLLATYRSKFWPRHGRGSNGEDNAAFERIPDLAWQLMLENQADCNAFMPLYSWPAPKDEAYDYKVWRQRQRVQLREAVRVADDATDCYWDSLVSQEAISQTHWACAKASNGSHCLFRGPVSLLVARKALLDRKFVCPTTKSRKQPHYGFDRF</sequence>
<name>A0AAN6E1E3_9EURO</name>
<proteinExistence type="predicted"/>
<accession>A0AAN6E1E3</accession>
<gene>
    <name evidence="1" type="ORF">EDD36DRAFT_121429</name>
</gene>
<comment type="caution">
    <text evidence="1">The sequence shown here is derived from an EMBL/GenBank/DDBJ whole genome shotgun (WGS) entry which is preliminary data.</text>
</comment>